<keyword evidence="3" id="KW-1185">Reference proteome</keyword>
<dbReference type="Proteomes" id="UP000005239">
    <property type="component" value="Unassembled WGS sequence"/>
</dbReference>
<evidence type="ECO:0000256" key="1">
    <source>
        <dbReference type="SAM" id="MobiDB-lite"/>
    </source>
</evidence>
<accession>A0A2A6BYK2</accession>
<reference evidence="3" key="1">
    <citation type="journal article" date="2008" name="Nat. Genet.">
        <title>The Pristionchus pacificus genome provides a unique perspective on nematode lifestyle and parasitism.</title>
        <authorList>
            <person name="Dieterich C."/>
            <person name="Clifton S.W."/>
            <person name="Schuster L.N."/>
            <person name="Chinwalla A."/>
            <person name="Delehaunty K."/>
            <person name="Dinkelacker I."/>
            <person name="Fulton L."/>
            <person name="Fulton R."/>
            <person name="Godfrey J."/>
            <person name="Minx P."/>
            <person name="Mitreva M."/>
            <person name="Roeseler W."/>
            <person name="Tian H."/>
            <person name="Witte H."/>
            <person name="Yang S.P."/>
            <person name="Wilson R.K."/>
            <person name="Sommer R.J."/>
        </authorList>
    </citation>
    <scope>NUCLEOTIDE SEQUENCE [LARGE SCALE GENOMIC DNA]</scope>
    <source>
        <strain evidence="3">PS312</strain>
    </source>
</reference>
<dbReference type="EnsemblMetazoa" id="PPA44943.1">
    <property type="protein sequence ID" value="PPA44943.1"/>
    <property type="gene ID" value="WBGene00283312"/>
</dbReference>
<dbReference type="AlphaFoldDB" id="A0A2A6BYK2"/>
<evidence type="ECO:0000313" key="2">
    <source>
        <dbReference type="EnsemblMetazoa" id="PPA44943.1"/>
    </source>
</evidence>
<protein>
    <submittedName>
        <fullName evidence="2">Uncharacterized protein</fullName>
    </submittedName>
</protein>
<accession>A0A8R1Z7N0</accession>
<sequence length="80" mass="8670">MWVMYEWHKQHLNCPSELVGARPKGASRTASATASEGCMPPAGSNPNKRQTRDHSNISGSFAGKFSCFAATKASHEYLAN</sequence>
<feature type="region of interest" description="Disordered" evidence="1">
    <location>
        <begin position="17"/>
        <end position="57"/>
    </location>
</feature>
<organism evidence="2 3">
    <name type="scientific">Pristionchus pacificus</name>
    <name type="common">Parasitic nematode worm</name>
    <dbReference type="NCBI Taxonomy" id="54126"/>
    <lineage>
        <taxon>Eukaryota</taxon>
        <taxon>Metazoa</taxon>
        <taxon>Ecdysozoa</taxon>
        <taxon>Nematoda</taxon>
        <taxon>Chromadorea</taxon>
        <taxon>Rhabditida</taxon>
        <taxon>Rhabditina</taxon>
        <taxon>Diplogasteromorpha</taxon>
        <taxon>Diplogasteroidea</taxon>
        <taxon>Neodiplogasteridae</taxon>
        <taxon>Pristionchus</taxon>
    </lineage>
</organism>
<gene>
    <name evidence="2" type="primary">WBGene00283312</name>
</gene>
<proteinExistence type="predicted"/>
<reference evidence="2" key="2">
    <citation type="submission" date="2022-06" db="UniProtKB">
        <authorList>
            <consortium name="EnsemblMetazoa"/>
        </authorList>
    </citation>
    <scope>IDENTIFICATION</scope>
    <source>
        <strain evidence="2">PS312</strain>
    </source>
</reference>
<evidence type="ECO:0000313" key="3">
    <source>
        <dbReference type="Proteomes" id="UP000005239"/>
    </source>
</evidence>
<name>A0A2A6BYK2_PRIPA</name>